<dbReference type="InterPro" id="IPR052748">
    <property type="entry name" value="ISR_Activator"/>
</dbReference>
<accession>A0A6P2NRP1</accession>
<sequence length="241" mass="26135">MKKTLLALCIALAVAPAFADLQGGLDAYKKDDYQTAIPELTTAANAGNAEAAALLGEYYGDVDVDKEQAVKWSFIAAQHGDVKTQYDMGVRIDDIAWRLFRYEEDPAKRYFRVAADCFQLAADRGYAPAQSALGLMYDMGMKLPEDLGKATALYRAAARQGDPLGLESMGTLYQQGRGVKENPLTAYTFYLAAVKAGKGSNKVRFSEVVGGDLERALSADDRARAKAIIDAWEPGQPLDGM</sequence>
<feature type="chain" id="PRO_5026840253" evidence="1">
    <location>
        <begin position="20"/>
        <end position="241"/>
    </location>
</feature>
<dbReference type="InterPro" id="IPR006597">
    <property type="entry name" value="Sel1-like"/>
</dbReference>
<organism evidence="2 3">
    <name type="scientific">Burkholderia lata (strain ATCC 17760 / DSM 23089 / LMG 22485 / NCIMB 9086 / R18194 / 383)</name>
    <dbReference type="NCBI Taxonomy" id="482957"/>
    <lineage>
        <taxon>Bacteria</taxon>
        <taxon>Pseudomonadati</taxon>
        <taxon>Pseudomonadota</taxon>
        <taxon>Betaproteobacteria</taxon>
        <taxon>Burkholderiales</taxon>
        <taxon>Burkholderiaceae</taxon>
        <taxon>Burkholderia</taxon>
        <taxon>Burkholderia cepacia complex</taxon>
    </lineage>
</organism>
<dbReference type="SMART" id="SM00671">
    <property type="entry name" value="SEL1"/>
    <property type="match status" value="3"/>
</dbReference>
<dbReference type="EMBL" id="CABVPW010000024">
    <property type="protein sequence ID" value="VWB97548.1"/>
    <property type="molecule type" value="Genomic_DNA"/>
</dbReference>
<name>A0A6P2NRP1_BURL3</name>
<evidence type="ECO:0000256" key="1">
    <source>
        <dbReference type="SAM" id="SignalP"/>
    </source>
</evidence>
<gene>
    <name evidence="2" type="ORF">BLA23254_04635</name>
</gene>
<evidence type="ECO:0000313" key="2">
    <source>
        <dbReference type="EMBL" id="VWB97548.1"/>
    </source>
</evidence>
<protein>
    <submittedName>
        <fullName evidence="2">Sel1 repeat protein</fullName>
    </submittedName>
</protein>
<dbReference type="PANTHER" id="PTHR45011">
    <property type="entry name" value="DAP3-BINDING CELL DEATH ENHANCER 1"/>
    <property type="match status" value="1"/>
</dbReference>
<dbReference type="SUPFAM" id="SSF81901">
    <property type="entry name" value="HCP-like"/>
    <property type="match status" value="1"/>
</dbReference>
<dbReference type="Gene3D" id="1.25.40.10">
    <property type="entry name" value="Tetratricopeptide repeat domain"/>
    <property type="match status" value="2"/>
</dbReference>
<dbReference type="PANTHER" id="PTHR45011:SF1">
    <property type="entry name" value="DAP3-BINDING CELL DEATH ENHANCER 1"/>
    <property type="match status" value="1"/>
</dbReference>
<dbReference type="RefSeq" id="WP_175033223.1">
    <property type="nucleotide sequence ID" value="NZ_CABVPW010000024.1"/>
</dbReference>
<dbReference type="InterPro" id="IPR011990">
    <property type="entry name" value="TPR-like_helical_dom_sf"/>
</dbReference>
<reference evidence="2 3" key="1">
    <citation type="submission" date="2019-09" db="EMBL/GenBank/DDBJ databases">
        <authorList>
            <person name="Depoorter E."/>
        </authorList>
    </citation>
    <scope>NUCLEOTIDE SEQUENCE [LARGE SCALE GENOMIC DNA]</scope>
    <source>
        <strain evidence="2">LMG 23254</strain>
    </source>
</reference>
<evidence type="ECO:0000313" key="3">
    <source>
        <dbReference type="Proteomes" id="UP000494218"/>
    </source>
</evidence>
<proteinExistence type="predicted"/>
<feature type="signal peptide" evidence="1">
    <location>
        <begin position="1"/>
        <end position="19"/>
    </location>
</feature>
<dbReference type="AlphaFoldDB" id="A0A6P2NRP1"/>
<dbReference type="Proteomes" id="UP000494218">
    <property type="component" value="Unassembled WGS sequence"/>
</dbReference>
<dbReference type="Pfam" id="PF08238">
    <property type="entry name" value="Sel1"/>
    <property type="match status" value="4"/>
</dbReference>
<keyword evidence="1" id="KW-0732">Signal</keyword>